<feature type="transmembrane region" description="Helical" evidence="6">
    <location>
        <begin position="227"/>
        <end position="246"/>
    </location>
</feature>
<keyword evidence="3 6" id="KW-0812">Transmembrane</keyword>
<feature type="transmembrane region" description="Helical" evidence="6">
    <location>
        <begin position="45"/>
        <end position="67"/>
    </location>
</feature>
<evidence type="ECO:0000256" key="5">
    <source>
        <dbReference type="ARBA" id="ARBA00023136"/>
    </source>
</evidence>
<sequence length="262" mass="29601">MPNYSVDWLLIDWIVGLFIFIMIFIYIAAALLSNRNYRTWPTHRYICWLAGAACIGLSLSGPLARLAHTNFTAHMVGHLLLGMLGPLLIAFSAPMTLLLRTLPVAVSRRITNGLKNQAIRTLMHPATASVLNIGGLWVLYTTGLYMLMHHNPLWHILIHIHIFAAGYFFTVSLIYVDVTPHRYSYRVRAVILIFAMAGHGMLSKHIYAYPPVSVPAEQGRLGSMLMYYGGDAIDLILVFWLCMQWYKSARPLVFATTIHSRD</sequence>
<evidence type="ECO:0008006" key="9">
    <source>
        <dbReference type="Google" id="ProtNLM"/>
    </source>
</evidence>
<comment type="caution">
    <text evidence="7">The sequence shown here is derived from an EMBL/GenBank/DDBJ whole genome shotgun (WGS) entry which is preliminary data.</text>
</comment>
<dbReference type="Proteomes" id="UP000036932">
    <property type="component" value="Unassembled WGS sequence"/>
</dbReference>
<evidence type="ECO:0000256" key="6">
    <source>
        <dbReference type="SAM" id="Phobius"/>
    </source>
</evidence>
<keyword evidence="2" id="KW-1003">Cell membrane</keyword>
<dbReference type="InterPro" id="IPR019108">
    <property type="entry name" value="Caa3_assmbl_CtaG-rel"/>
</dbReference>
<feature type="transmembrane region" description="Helical" evidence="6">
    <location>
        <begin position="122"/>
        <end position="147"/>
    </location>
</feature>
<dbReference type="PATRIC" id="fig|1705565.3.peg.4190"/>
<evidence type="ECO:0000313" key="8">
    <source>
        <dbReference type="Proteomes" id="UP000036932"/>
    </source>
</evidence>
<proteinExistence type="predicted"/>
<name>A0A0M1P8C6_9BACL</name>
<feature type="transmembrane region" description="Helical" evidence="6">
    <location>
        <begin position="153"/>
        <end position="175"/>
    </location>
</feature>
<dbReference type="EMBL" id="LIUT01000001">
    <property type="protein sequence ID" value="KOR90738.1"/>
    <property type="molecule type" value="Genomic_DNA"/>
</dbReference>
<feature type="transmembrane region" description="Helical" evidence="6">
    <location>
        <begin position="13"/>
        <end position="33"/>
    </location>
</feature>
<accession>A0A0M1P8C6</accession>
<comment type="subcellular location">
    <subcellularLocation>
        <location evidence="1">Cell membrane</location>
        <topology evidence="1">Multi-pass membrane protein</topology>
    </subcellularLocation>
</comment>
<dbReference type="GO" id="GO:0005886">
    <property type="term" value="C:plasma membrane"/>
    <property type="evidence" value="ECO:0007669"/>
    <property type="project" value="UniProtKB-SubCell"/>
</dbReference>
<dbReference type="OrthoDB" id="5024156at2"/>
<organism evidence="7 8">
    <name type="scientific">Paenibacillus solani</name>
    <dbReference type="NCBI Taxonomy" id="1705565"/>
    <lineage>
        <taxon>Bacteria</taxon>
        <taxon>Bacillati</taxon>
        <taxon>Bacillota</taxon>
        <taxon>Bacilli</taxon>
        <taxon>Bacillales</taxon>
        <taxon>Paenibacillaceae</taxon>
        <taxon>Paenibacillus</taxon>
    </lineage>
</organism>
<evidence type="ECO:0000256" key="3">
    <source>
        <dbReference type="ARBA" id="ARBA00022692"/>
    </source>
</evidence>
<reference evidence="8" key="1">
    <citation type="submission" date="2015-08" db="EMBL/GenBank/DDBJ databases">
        <title>Genome sequencing project for genomic taxonomy and phylogenomics of Bacillus-like bacteria.</title>
        <authorList>
            <person name="Liu B."/>
            <person name="Wang J."/>
            <person name="Zhu Y."/>
            <person name="Liu G."/>
            <person name="Chen Q."/>
            <person name="Chen Z."/>
            <person name="Lan J."/>
            <person name="Che J."/>
            <person name="Ge C."/>
            <person name="Shi H."/>
            <person name="Pan Z."/>
            <person name="Liu X."/>
        </authorList>
    </citation>
    <scope>NUCLEOTIDE SEQUENCE [LARGE SCALE GENOMIC DNA]</scope>
    <source>
        <strain evidence="8">FJAT-22460</strain>
    </source>
</reference>
<evidence type="ECO:0000313" key="7">
    <source>
        <dbReference type="EMBL" id="KOR90738.1"/>
    </source>
</evidence>
<gene>
    <name evidence="7" type="ORF">AM231_10970</name>
</gene>
<feature type="transmembrane region" description="Helical" evidence="6">
    <location>
        <begin position="79"/>
        <end position="102"/>
    </location>
</feature>
<keyword evidence="8" id="KW-1185">Reference proteome</keyword>
<dbReference type="AlphaFoldDB" id="A0A0M1P8C6"/>
<evidence type="ECO:0000256" key="1">
    <source>
        <dbReference type="ARBA" id="ARBA00004651"/>
    </source>
</evidence>
<protein>
    <recommendedName>
        <fullName evidence="9">Cytochrome C oxidase assembly protein</fullName>
    </recommendedName>
</protein>
<evidence type="ECO:0000256" key="2">
    <source>
        <dbReference type="ARBA" id="ARBA00022475"/>
    </source>
</evidence>
<keyword evidence="5 6" id="KW-0472">Membrane</keyword>
<feature type="transmembrane region" description="Helical" evidence="6">
    <location>
        <begin position="187"/>
        <end position="207"/>
    </location>
</feature>
<evidence type="ECO:0000256" key="4">
    <source>
        <dbReference type="ARBA" id="ARBA00022989"/>
    </source>
</evidence>
<keyword evidence="4 6" id="KW-1133">Transmembrane helix</keyword>
<dbReference type="Pfam" id="PF09678">
    <property type="entry name" value="Caa3_CtaG"/>
    <property type="match status" value="1"/>
</dbReference>